<evidence type="ECO:0000256" key="2">
    <source>
        <dbReference type="SAM" id="Phobius"/>
    </source>
</evidence>
<dbReference type="Gene3D" id="2.60.120.260">
    <property type="entry name" value="Galactose-binding domain-like"/>
    <property type="match status" value="1"/>
</dbReference>
<proteinExistence type="predicted"/>
<dbReference type="EMBL" id="CP141881">
    <property type="protein sequence ID" value="WRT63487.1"/>
    <property type="molecule type" value="Genomic_DNA"/>
</dbReference>
<feature type="transmembrane region" description="Helical" evidence="2">
    <location>
        <begin position="198"/>
        <end position="220"/>
    </location>
</feature>
<keyword evidence="2" id="KW-0812">Transmembrane</keyword>
<gene>
    <name evidence="3" type="ORF">IL334_000392</name>
</gene>
<name>A0ABZ1CP18_9TREE</name>
<keyword evidence="4" id="KW-1185">Reference proteome</keyword>
<keyword evidence="2" id="KW-0472">Membrane</keyword>
<protein>
    <submittedName>
        <fullName evidence="3">Uncharacterized protein</fullName>
    </submittedName>
</protein>
<dbReference type="Proteomes" id="UP001329825">
    <property type="component" value="Chromosome 1"/>
</dbReference>
<keyword evidence="2" id="KW-1133">Transmembrane helix</keyword>
<reference evidence="3 4" key="1">
    <citation type="submission" date="2024-01" db="EMBL/GenBank/DDBJ databases">
        <title>Comparative genomics of Cryptococcus and Kwoniella reveals pathogenesis evolution and contrasting modes of karyotype evolution via chromosome fusion or intercentromeric recombination.</title>
        <authorList>
            <person name="Coelho M.A."/>
            <person name="David-Palma M."/>
            <person name="Shea T."/>
            <person name="Bowers K."/>
            <person name="McGinley-Smith S."/>
            <person name="Mohammad A.W."/>
            <person name="Gnirke A."/>
            <person name="Yurkov A.M."/>
            <person name="Nowrousian M."/>
            <person name="Sun S."/>
            <person name="Cuomo C.A."/>
            <person name="Heitman J."/>
        </authorList>
    </citation>
    <scope>NUCLEOTIDE SEQUENCE [LARGE SCALE GENOMIC DNA]</scope>
    <source>
        <strain evidence="3">CBS 11374</strain>
    </source>
</reference>
<dbReference type="RefSeq" id="XP_062788227.1">
    <property type="nucleotide sequence ID" value="XM_062932176.1"/>
</dbReference>
<evidence type="ECO:0000313" key="4">
    <source>
        <dbReference type="Proteomes" id="UP001329825"/>
    </source>
</evidence>
<evidence type="ECO:0000313" key="3">
    <source>
        <dbReference type="EMBL" id="WRT63487.1"/>
    </source>
</evidence>
<feature type="region of interest" description="Disordered" evidence="1">
    <location>
        <begin position="162"/>
        <end position="188"/>
    </location>
</feature>
<feature type="compositionally biased region" description="Low complexity" evidence="1">
    <location>
        <begin position="112"/>
        <end position="140"/>
    </location>
</feature>
<feature type="region of interest" description="Disordered" evidence="1">
    <location>
        <begin position="111"/>
        <end position="142"/>
    </location>
</feature>
<accession>A0ABZ1CP18</accession>
<evidence type="ECO:0000256" key="1">
    <source>
        <dbReference type="SAM" id="MobiDB-lite"/>
    </source>
</evidence>
<dbReference type="GeneID" id="87952523"/>
<organism evidence="3 4">
    <name type="scientific">Kwoniella shivajii</name>
    <dbReference type="NCBI Taxonomy" id="564305"/>
    <lineage>
        <taxon>Eukaryota</taxon>
        <taxon>Fungi</taxon>
        <taxon>Dikarya</taxon>
        <taxon>Basidiomycota</taxon>
        <taxon>Agaricomycotina</taxon>
        <taxon>Tremellomycetes</taxon>
        <taxon>Tremellales</taxon>
        <taxon>Cryptococcaceae</taxon>
        <taxon>Kwoniella</taxon>
    </lineage>
</organism>
<feature type="compositionally biased region" description="Low complexity" evidence="1">
    <location>
        <begin position="162"/>
        <end position="182"/>
    </location>
</feature>
<sequence length="233" mass="25055">MATIVDDSNWNLVWSGTSWRTEHSDDPSTGRYFNSGLYGVTVDNGNIQYFSGYSEEGQFQATLFATSGLKDGSHTLKISNENERNQDQYPDYMWLDIDSVAVSGTLINAGNSSDSTSSTISSSSSLPGSSSTQSESAESSDVVSGQYSATISSVAITSTASDTPTVTSVTSSRSSSLTDESTAVGGERNDTDRRTITLAISIPVIVISSLVILIFLGLWYKTRRKRKQGECNR</sequence>